<name>A0ABN3E835_9MICO</name>
<organism evidence="6 7">
    <name type="scientific">Herbiconiux moechotypicola</name>
    <dbReference type="NCBI Taxonomy" id="637393"/>
    <lineage>
        <taxon>Bacteria</taxon>
        <taxon>Bacillati</taxon>
        <taxon>Actinomycetota</taxon>
        <taxon>Actinomycetes</taxon>
        <taxon>Micrococcales</taxon>
        <taxon>Microbacteriaceae</taxon>
        <taxon>Herbiconiux</taxon>
    </lineage>
</organism>
<dbReference type="PANTHER" id="PTHR30055">
    <property type="entry name" value="HTH-TYPE TRANSCRIPTIONAL REGULATOR RUTR"/>
    <property type="match status" value="1"/>
</dbReference>
<accession>A0ABN3E835</accession>
<evidence type="ECO:0000259" key="5">
    <source>
        <dbReference type="PROSITE" id="PS50977"/>
    </source>
</evidence>
<gene>
    <name evidence="6" type="ORF">GCM10009851_39930</name>
</gene>
<comment type="caution">
    <text evidence="6">The sequence shown here is derived from an EMBL/GenBank/DDBJ whole genome shotgun (WGS) entry which is preliminary data.</text>
</comment>
<dbReference type="Proteomes" id="UP001500929">
    <property type="component" value="Unassembled WGS sequence"/>
</dbReference>
<evidence type="ECO:0000313" key="7">
    <source>
        <dbReference type="Proteomes" id="UP001500929"/>
    </source>
</evidence>
<dbReference type="InterPro" id="IPR001647">
    <property type="entry name" value="HTH_TetR"/>
</dbReference>
<evidence type="ECO:0000256" key="3">
    <source>
        <dbReference type="ARBA" id="ARBA00023163"/>
    </source>
</evidence>
<reference evidence="6 7" key="1">
    <citation type="journal article" date="2019" name="Int. J. Syst. Evol. Microbiol.">
        <title>The Global Catalogue of Microorganisms (GCM) 10K type strain sequencing project: providing services to taxonomists for standard genome sequencing and annotation.</title>
        <authorList>
            <consortium name="The Broad Institute Genomics Platform"/>
            <consortium name="The Broad Institute Genome Sequencing Center for Infectious Disease"/>
            <person name="Wu L."/>
            <person name="Ma J."/>
        </authorList>
    </citation>
    <scope>NUCLEOTIDE SEQUENCE [LARGE SCALE GENOMIC DNA]</scope>
    <source>
        <strain evidence="6 7">JCM 16117</strain>
    </source>
</reference>
<protein>
    <submittedName>
        <fullName evidence="6">TetR/AcrR family transcriptional regulator</fullName>
    </submittedName>
</protein>
<dbReference type="PANTHER" id="PTHR30055:SF234">
    <property type="entry name" value="HTH-TYPE TRANSCRIPTIONAL REGULATOR BETI"/>
    <property type="match status" value="1"/>
</dbReference>
<dbReference type="SUPFAM" id="SSF46689">
    <property type="entry name" value="Homeodomain-like"/>
    <property type="match status" value="1"/>
</dbReference>
<proteinExistence type="predicted"/>
<dbReference type="Pfam" id="PF00440">
    <property type="entry name" value="TetR_N"/>
    <property type="match status" value="1"/>
</dbReference>
<dbReference type="InterPro" id="IPR050109">
    <property type="entry name" value="HTH-type_TetR-like_transc_reg"/>
</dbReference>
<feature type="domain" description="HTH tetR-type" evidence="5">
    <location>
        <begin position="13"/>
        <end position="72"/>
    </location>
</feature>
<sequence length="191" mass="20323">MPAKTNRGPVAGPANRRALISAARTVFAESGYDAPLNAVARRAGVGQGSLYRHFPDRVSLAVAVFDENIGELEAFARSKRSSLGGLIELVIEQAIVSTALIELTMNSADDERVRVLGERVAALVDEVVAVERDRGRIGAEVDSADVLLAISMLAAIVSRTPEQDRRSVAERAWALFPASFAVTVHGAGMVE</sequence>
<dbReference type="PROSITE" id="PS50977">
    <property type="entry name" value="HTH_TETR_2"/>
    <property type="match status" value="1"/>
</dbReference>
<keyword evidence="7" id="KW-1185">Reference proteome</keyword>
<dbReference type="RefSeq" id="WP_259480169.1">
    <property type="nucleotide sequence ID" value="NZ_BAAAQY010000019.1"/>
</dbReference>
<evidence type="ECO:0000256" key="1">
    <source>
        <dbReference type="ARBA" id="ARBA00023015"/>
    </source>
</evidence>
<feature type="DNA-binding region" description="H-T-H motif" evidence="4">
    <location>
        <begin position="35"/>
        <end position="54"/>
    </location>
</feature>
<dbReference type="PRINTS" id="PR00455">
    <property type="entry name" value="HTHTETR"/>
</dbReference>
<evidence type="ECO:0000313" key="6">
    <source>
        <dbReference type="EMBL" id="GAA2250394.1"/>
    </source>
</evidence>
<dbReference type="Gene3D" id="1.10.357.10">
    <property type="entry name" value="Tetracycline Repressor, domain 2"/>
    <property type="match status" value="1"/>
</dbReference>
<evidence type="ECO:0000256" key="2">
    <source>
        <dbReference type="ARBA" id="ARBA00023125"/>
    </source>
</evidence>
<evidence type="ECO:0000256" key="4">
    <source>
        <dbReference type="PROSITE-ProRule" id="PRU00335"/>
    </source>
</evidence>
<keyword evidence="2 4" id="KW-0238">DNA-binding</keyword>
<dbReference type="InterPro" id="IPR009057">
    <property type="entry name" value="Homeodomain-like_sf"/>
</dbReference>
<keyword evidence="3" id="KW-0804">Transcription</keyword>
<dbReference type="EMBL" id="BAAAQY010000019">
    <property type="protein sequence ID" value="GAA2250394.1"/>
    <property type="molecule type" value="Genomic_DNA"/>
</dbReference>
<keyword evidence="1" id="KW-0805">Transcription regulation</keyword>